<dbReference type="SMART" id="SM00032">
    <property type="entry name" value="CCP"/>
    <property type="match status" value="3"/>
</dbReference>
<keyword evidence="9" id="KW-1185">Reference proteome</keyword>
<reference evidence="8" key="2">
    <citation type="submission" date="2025-09" db="UniProtKB">
        <authorList>
            <consortium name="Ensembl"/>
        </authorList>
    </citation>
    <scope>IDENTIFICATION</scope>
</reference>
<keyword evidence="1 6" id="KW-0732">Signal</keyword>
<comment type="caution">
    <text evidence="4">Lacks conserved residue(s) required for the propagation of feature annotation.</text>
</comment>
<dbReference type="CDD" id="cd00033">
    <property type="entry name" value="CCP"/>
    <property type="match status" value="3"/>
</dbReference>
<dbReference type="PANTHER" id="PTHR45656">
    <property type="entry name" value="PROTEIN CBR-CLEC-78"/>
    <property type="match status" value="1"/>
</dbReference>
<sequence length="365" mass="40623">MEVLLDTRRQRKLLILYLFIGTVAAECSKPEPGMNMILTDESLLKNDFPEGSEVTLQCSNGYENASGSGIMNCIDNKWTEPDLNCKSESCLTVLLHLMNTVSNMLYVVILSLYNTTLTSVLCPCVCFCFYIKEKDCGLPKAEPHMEFNISQGTLFGSVVKVTCEEGYQISGSSFKHCLPRGWFGKASCNIVTCSKPTEMENGEHSWKSDNKPEYQQTIHFTCKAGYTMLGNQTIQCTKTGKYDSEPPQCIETSTANGMTVTPTFHKATTVTARPSTNISTLKQGYRIRSSEETNTTPTTSKKEQNIETLNINKDKGHAAVIISVVVVTIVLCLVAFFLKKFLMRKKGSYDTGEDLKPELLQFQSL</sequence>
<protein>
    <recommendedName>
        <fullName evidence="7">Sushi domain-containing protein</fullName>
    </recommendedName>
</protein>
<evidence type="ECO:0000259" key="7">
    <source>
        <dbReference type="PROSITE" id="PS50923"/>
    </source>
</evidence>
<dbReference type="Gene3D" id="2.10.70.10">
    <property type="entry name" value="Complement Module, domain 1"/>
    <property type="match status" value="3"/>
</dbReference>
<keyword evidence="4" id="KW-0768">Sushi</keyword>
<evidence type="ECO:0000256" key="3">
    <source>
        <dbReference type="ARBA" id="ARBA00023157"/>
    </source>
</evidence>
<dbReference type="InterPro" id="IPR000436">
    <property type="entry name" value="Sushi_SCR_CCP_dom"/>
</dbReference>
<dbReference type="Proteomes" id="UP000261480">
    <property type="component" value="Unplaced"/>
</dbReference>
<feature type="domain" description="Sushi" evidence="7">
    <location>
        <begin position="191"/>
        <end position="251"/>
    </location>
</feature>
<evidence type="ECO:0000256" key="5">
    <source>
        <dbReference type="SAM" id="Phobius"/>
    </source>
</evidence>
<evidence type="ECO:0000313" key="8">
    <source>
        <dbReference type="Ensembl" id="ENSPMEP00000022388.1"/>
    </source>
</evidence>
<organism evidence="8 9">
    <name type="scientific">Poecilia mexicana</name>
    <dbReference type="NCBI Taxonomy" id="48701"/>
    <lineage>
        <taxon>Eukaryota</taxon>
        <taxon>Metazoa</taxon>
        <taxon>Chordata</taxon>
        <taxon>Craniata</taxon>
        <taxon>Vertebrata</taxon>
        <taxon>Euteleostomi</taxon>
        <taxon>Actinopterygii</taxon>
        <taxon>Neopterygii</taxon>
        <taxon>Teleostei</taxon>
        <taxon>Neoteleostei</taxon>
        <taxon>Acanthomorphata</taxon>
        <taxon>Ovalentaria</taxon>
        <taxon>Atherinomorphae</taxon>
        <taxon>Cyprinodontiformes</taxon>
        <taxon>Poeciliidae</taxon>
        <taxon>Poeciliinae</taxon>
        <taxon>Poecilia</taxon>
    </lineage>
</organism>
<keyword evidence="2" id="KW-0677">Repeat</keyword>
<feature type="disulfide bond" evidence="4">
    <location>
        <begin position="193"/>
        <end position="236"/>
    </location>
</feature>
<dbReference type="PROSITE" id="PS50923">
    <property type="entry name" value="SUSHI"/>
    <property type="match status" value="3"/>
</dbReference>
<feature type="domain" description="Sushi" evidence="7">
    <location>
        <begin position="134"/>
        <end position="190"/>
    </location>
</feature>
<feature type="disulfide bond" evidence="4">
    <location>
        <begin position="222"/>
        <end position="249"/>
    </location>
</feature>
<evidence type="ECO:0000256" key="2">
    <source>
        <dbReference type="ARBA" id="ARBA00022737"/>
    </source>
</evidence>
<dbReference type="Ensembl" id="ENSPMET00000012858.1">
    <property type="protein sequence ID" value="ENSPMEP00000022388.1"/>
    <property type="gene ID" value="ENSPMEG00000003270.1"/>
</dbReference>
<dbReference type="PANTHER" id="PTHR45656:SF4">
    <property type="entry name" value="PROTEIN CBR-CLEC-78"/>
    <property type="match status" value="1"/>
</dbReference>
<evidence type="ECO:0000313" key="9">
    <source>
        <dbReference type="Proteomes" id="UP000261480"/>
    </source>
</evidence>
<proteinExistence type="predicted"/>
<feature type="chain" id="PRO_5017233959" description="Sushi domain-containing protein" evidence="6">
    <location>
        <begin position="26"/>
        <end position="365"/>
    </location>
</feature>
<keyword evidence="5" id="KW-1133">Transmembrane helix</keyword>
<accession>A0A3B3Y5F7</accession>
<feature type="domain" description="Sushi" evidence="7">
    <location>
        <begin position="25"/>
        <end position="87"/>
    </location>
</feature>
<feature type="signal peptide" evidence="6">
    <location>
        <begin position="1"/>
        <end position="25"/>
    </location>
</feature>
<evidence type="ECO:0000256" key="1">
    <source>
        <dbReference type="ARBA" id="ARBA00022729"/>
    </source>
</evidence>
<dbReference type="SUPFAM" id="SSF57535">
    <property type="entry name" value="Complement control module/SCR domain"/>
    <property type="match status" value="3"/>
</dbReference>
<dbReference type="AlphaFoldDB" id="A0A3B3Y5F7"/>
<evidence type="ECO:0000256" key="4">
    <source>
        <dbReference type="PROSITE-ProRule" id="PRU00302"/>
    </source>
</evidence>
<dbReference type="STRING" id="48701.ENSPMEP00000022388"/>
<keyword evidence="3 4" id="KW-1015">Disulfide bond</keyword>
<dbReference type="InterPro" id="IPR051277">
    <property type="entry name" value="SEZ6_CSMD_C4BPB_Regulators"/>
</dbReference>
<evidence type="ECO:0000256" key="6">
    <source>
        <dbReference type="SAM" id="SignalP"/>
    </source>
</evidence>
<keyword evidence="5" id="KW-0812">Transmembrane</keyword>
<name>A0A3B3Y5F7_9TELE</name>
<feature type="transmembrane region" description="Helical" evidence="5">
    <location>
        <begin position="318"/>
        <end position="338"/>
    </location>
</feature>
<reference evidence="8" key="1">
    <citation type="submission" date="2025-08" db="UniProtKB">
        <authorList>
            <consortium name="Ensembl"/>
        </authorList>
    </citation>
    <scope>IDENTIFICATION</scope>
</reference>
<feature type="disulfide bond" evidence="4">
    <location>
        <begin position="58"/>
        <end position="85"/>
    </location>
</feature>
<dbReference type="Pfam" id="PF00084">
    <property type="entry name" value="Sushi"/>
    <property type="match status" value="3"/>
</dbReference>
<dbReference type="InterPro" id="IPR035976">
    <property type="entry name" value="Sushi/SCR/CCP_sf"/>
</dbReference>
<keyword evidence="5" id="KW-0472">Membrane</keyword>